<evidence type="ECO:0000256" key="1">
    <source>
        <dbReference type="ARBA" id="ARBA00004141"/>
    </source>
</evidence>
<dbReference type="VEuPathDB" id="HostDB:GeneID_118649047"/>
<evidence type="ECO:0000256" key="5">
    <source>
        <dbReference type="ARBA" id="ARBA00023136"/>
    </source>
</evidence>
<dbReference type="InterPro" id="IPR007237">
    <property type="entry name" value="CD20-like"/>
</dbReference>
<keyword evidence="3 7" id="KW-0812">Transmembrane</keyword>
<evidence type="ECO:0000256" key="6">
    <source>
        <dbReference type="SAM" id="MobiDB-lite"/>
    </source>
</evidence>
<sequence>MAAEAPRAAAGVPRSGAGGFEPWQALGPAQPGQTSPPPKVTQPGHLPPDWRQERPRERRILLQALGASHVAIAVLHAVLGGYLVFAVKNLHLVALKSWYPFWGAASFLISGILAIAVAAVSKTSLALCLVANVLSFLCVLAGLFVLAKDLFLESPFETPIWRPYPNSTVHIQRLQLALLCLTCLEFFLLGPTTAVACRDDPLSVERDDLPRVPEAVWTPQEPPPSYEDVTGGGTREEPRQK</sequence>
<dbReference type="Pfam" id="PF04103">
    <property type="entry name" value="CD20"/>
    <property type="match status" value="1"/>
</dbReference>
<gene>
    <name evidence="8" type="ORF">mMyoMyo1_013373</name>
</gene>
<evidence type="ECO:0000256" key="2">
    <source>
        <dbReference type="ARBA" id="ARBA00009565"/>
    </source>
</evidence>
<feature type="transmembrane region" description="Helical" evidence="7">
    <location>
        <begin position="99"/>
        <end position="120"/>
    </location>
</feature>
<dbReference type="GO" id="GO:0007166">
    <property type="term" value="P:cell surface receptor signaling pathway"/>
    <property type="evidence" value="ECO:0007669"/>
    <property type="project" value="TreeGrafter"/>
</dbReference>
<keyword evidence="4 7" id="KW-1133">Transmembrane helix</keyword>
<dbReference type="GO" id="GO:0005886">
    <property type="term" value="C:plasma membrane"/>
    <property type="evidence" value="ECO:0007669"/>
    <property type="project" value="TreeGrafter"/>
</dbReference>
<reference evidence="8 9" key="1">
    <citation type="journal article" date="2020" name="Nature">
        <title>Six reference-quality genomes reveal evolution of bat adaptations.</title>
        <authorList>
            <person name="Jebb D."/>
            <person name="Huang Z."/>
            <person name="Pippel M."/>
            <person name="Hughes G.M."/>
            <person name="Lavrichenko K."/>
            <person name="Devanna P."/>
            <person name="Winkler S."/>
            <person name="Jermiin L.S."/>
            <person name="Skirmuntt E.C."/>
            <person name="Katzourakis A."/>
            <person name="Burkitt-Gray L."/>
            <person name="Ray D.A."/>
            <person name="Sullivan K.A.M."/>
            <person name="Roscito J.G."/>
            <person name="Kirilenko B.M."/>
            <person name="Davalos L.M."/>
            <person name="Corthals A.P."/>
            <person name="Power M.L."/>
            <person name="Jones G."/>
            <person name="Ransome R.D."/>
            <person name="Dechmann D.K.N."/>
            <person name="Locatelli A.G."/>
            <person name="Puechmaille S.J."/>
            <person name="Fedrigo O."/>
            <person name="Jarvis E.D."/>
            <person name="Hiller M."/>
            <person name="Vernes S.C."/>
            <person name="Myers E.W."/>
            <person name="Teeling E.C."/>
        </authorList>
    </citation>
    <scope>NUCLEOTIDE SEQUENCE [LARGE SCALE GENOMIC DNA]</scope>
    <source>
        <strain evidence="8">MMyoMyo1</strain>
        <tissue evidence="8">Flight muscle</tissue>
    </source>
</reference>
<evidence type="ECO:0000256" key="7">
    <source>
        <dbReference type="SAM" id="Phobius"/>
    </source>
</evidence>
<evidence type="ECO:0000256" key="3">
    <source>
        <dbReference type="ARBA" id="ARBA00022692"/>
    </source>
</evidence>
<feature type="region of interest" description="Disordered" evidence="6">
    <location>
        <begin position="1"/>
        <end position="51"/>
    </location>
</feature>
<organism evidence="8 9">
    <name type="scientific">Myotis myotis</name>
    <name type="common">Greater mouse-eared bat</name>
    <name type="synonym">Vespertilio myotis</name>
    <dbReference type="NCBI Taxonomy" id="51298"/>
    <lineage>
        <taxon>Eukaryota</taxon>
        <taxon>Metazoa</taxon>
        <taxon>Chordata</taxon>
        <taxon>Craniata</taxon>
        <taxon>Vertebrata</taxon>
        <taxon>Euteleostomi</taxon>
        <taxon>Mammalia</taxon>
        <taxon>Eutheria</taxon>
        <taxon>Laurasiatheria</taxon>
        <taxon>Chiroptera</taxon>
        <taxon>Yangochiroptera</taxon>
        <taxon>Vespertilionidae</taxon>
        <taxon>Myotis</taxon>
    </lineage>
</organism>
<dbReference type="Proteomes" id="UP000527355">
    <property type="component" value="Unassembled WGS sequence"/>
</dbReference>
<dbReference type="EMBL" id="JABWUV010000027">
    <property type="protein sequence ID" value="KAF6275486.1"/>
    <property type="molecule type" value="Genomic_DNA"/>
</dbReference>
<feature type="transmembrane region" description="Helical" evidence="7">
    <location>
        <begin position="127"/>
        <end position="147"/>
    </location>
</feature>
<comment type="similarity">
    <text evidence="2">Belongs to the MS4A family.</text>
</comment>
<name>A0A7J7RH76_MYOMY</name>
<evidence type="ECO:0000313" key="8">
    <source>
        <dbReference type="EMBL" id="KAF6275486.1"/>
    </source>
</evidence>
<protein>
    <submittedName>
        <fullName evidence="8">Membrane spanning 4-domains A10</fullName>
    </submittedName>
</protein>
<feature type="region of interest" description="Disordered" evidence="6">
    <location>
        <begin position="204"/>
        <end position="241"/>
    </location>
</feature>
<dbReference type="AlphaFoldDB" id="A0A7J7RH76"/>
<dbReference type="InterPro" id="IPR030417">
    <property type="entry name" value="MS4A"/>
</dbReference>
<dbReference type="PANTHER" id="PTHR23320">
    <property type="entry name" value="MEMBRANE-SPANNING 4-DOMAINS SUBFAMILY A MS4A -RELATED"/>
    <property type="match status" value="1"/>
</dbReference>
<evidence type="ECO:0000256" key="4">
    <source>
        <dbReference type="ARBA" id="ARBA00022989"/>
    </source>
</evidence>
<evidence type="ECO:0000313" key="9">
    <source>
        <dbReference type="Proteomes" id="UP000527355"/>
    </source>
</evidence>
<keyword evidence="9" id="KW-1185">Reference proteome</keyword>
<feature type="transmembrane region" description="Helical" evidence="7">
    <location>
        <begin position="60"/>
        <end position="87"/>
    </location>
</feature>
<comment type="subcellular location">
    <subcellularLocation>
        <location evidence="1">Membrane</location>
        <topology evidence="1">Multi-pass membrane protein</topology>
    </subcellularLocation>
</comment>
<feature type="compositionally biased region" description="Low complexity" evidence="6">
    <location>
        <begin position="1"/>
        <end position="10"/>
    </location>
</feature>
<keyword evidence="5 7" id="KW-0472">Membrane</keyword>
<dbReference type="PANTHER" id="PTHR23320:SF5">
    <property type="entry name" value="MEMBRANE-SPANNING 4-DOMAINS SUBFAMILY A MEMBER 10"/>
    <property type="match status" value="1"/>
</dbReference>
<comment type="caution">
    <text evidence="8">The sequence shown here is derived from an EMBL/GenBank/DDBJ whole genome shotgun (WGS) entry which is preliminary data.</text>
</comment>
<accession>A0A7J7RH76</accession>
<proteinExistence type="inferred from homology"/>